<evidence type="ECO:0000256" key="3">
    <source>
        <dbReference type="ARBA" id="ARBA00001522"/>
    </source>
</evidence>
<evidence type="ECO:0000256" key="4">
    <source>
        <dbReference type="ARBA" id="ARBA00003889"/>
    </source>
</evidence>
<evidence type="ECO:0000256" key="14">
    <source>
        <dbReference type="ARBA" id="ARBA00022840"/>
    </source>
</evidence>
<evidence type="ECO:0000256" key="6">
    <source>
        <dbReference type="ARBA" id="ARBA00005159"/>
    </source>
</evidence>
<keyword evidence="12" id="KW-0547">Nucleotide-binding</keyword>
<dbReference type="EC" id="2.7.7.62" evidence="9"/>
<comment type="caution">
    <text evidence="18">The sequence shown here is derived from an EMBL/GenBank/DDBJ whole genome shotgun (WGS) entry which is preliminary data.</text>
</comment>
<evidence type="ECO:0000256" key="15">
    <source>
        <dbReference type="ARBA" id="ARBA00023134"/>
    </source>
</evidence>
<evidence type="ECO:0000256" key="17">
    <source>
        <dbReference type="ARBA" id="ARBA00030571"/>
    </source>
</evidence>
<dbReference type="GO" id="GO:0008820">
    <property type="term" value="F:cobinamide phosphate guanylyltransferase activity"/>
    <property type="evidence" value="ECO:0007669"/>
    <property type="project" value="UniProtKB-EC"/>
</dbReference>
<organism evidence="18 19">
    <name type="scientific">Stenomitos frigidus AS-A4</name>
    <dbReference type="NCBI Taxonomy" id="2933935"/>
    <lineage>
        <taxon>Bacteria</taxon>
        <taxon>Bacillati</taxon>
        <taxon>Cyanobacteriota</taxon>
        <taxon>Cyanophyceae</taxon>
        <taxon>Leptolyngbyales</taxon>
        <taxon>Leptolyngbyaceae</taxon>
        <taxon>Stenomitos</taxon>
    </lineage>
</organism>
<evidence type="ECO:0000256" key="10">
    <source>
        <dbReference type="ARBA" id="ARBA00022573"/>
    </source>
</evidence>
<evidence type="ECO:0000256" key="1">
    <source>
        <dbReference type="ARBA" id="ARBA00000312"/>
    </source>
</evidence>
<dbReference type="CDD" id="cd00544">
    <property type="entry name" value="CobU"/>
    <property type="match status" value="1"/>
</dbReference>
<comment type="function">
    <text evidence="4">Catalyzes ATP-dependent phosphorylation of adenosylcobinamide and addition of GMP to adenosylcobinamide phosphate.</text>
</comment>
<keyword evidence="11 18" id="KW-0808">Transferase</keyword>
<keyword evidence="10" id="KW-0169">Cobalamin biosynthesis</keyword>
<dbReference type="SUPFAM" id="SSF52540">
    <property type="entry name" value="P-loop containing nucleoside triphosphate hydrolases"/>
    <property type="match status" value="1"/>
</dbReference>
<name>A0ABV0KMX0_9CYAN</name>
<accession>A0ABV0KMX0</accession>
<evidence type="ECO:0000256" key="7">
    <source>
        <dbReference type="ARBA" id="ARBA00007490"/>
    </source>
</evidence>
<evidence type="ECO:0000256" key="8">
    <source>
        <dbReference type="ARBA" id="ARBA00012016"/>
    </source>
</evidence>
<dbReference type="RefSeq" id="WP_190449132.1">
    <property type="nucleotide sequence ID" value="NZ_JAMPLM010000019.1"/>
</dbReference>
<comment type="pathway">
    <text evidence="5">Cofactor biosynthesis; adenosylcobalamin biosynthesis; adenosylcobalamin from cob(II)yrinate a,c-diamide: step 6/7.</text>
</comment>
<dbReference type="PANTHER" id="PTHR34848:SF1">
    <property type="entry name" value="BIFUNCTIONAL ADENOSYLCOBALAMIN BIOSYNTHESIS PROTEIN COBU"/>
    <property type="match status" value="1"/>
</dbReference>
<sequence length="191" mass="21129">MVEQASERQLILVTGPARSGKSEWAETLAVRSGRSVLYIATSQRDPSDREWQDRIDQHCQRRPPTWTTVETPIALAETIHMAPLNSCLLVDSLGTWLANLLDQDDATWSKTLASLLDSLHHTTSSIIFVAEETGWGVVPVYPMGRLFRDRLGILTRQLGAIAHPVYLVTGGHVLNLSSLGTPLHQALELTQ</sequence>
<dbReference type="Proteomes" id="UP001476950">
    <property type="component" value="Unassembled WGS sequence"/>
</dbReference>
<dbReference type="InterPro" id="IPR027417">
    <property type="entry name" value="P-loop_NTPase"/>
</dbReference>
<keyword evidence="15" id="KW-0342">GTP-binding</keyword>
<dbReference type="Pfam" id="PF02283">
    <property type="entry name" value="CobU"/>
    <property type="match status" value="1"/>
</dbReference>
<keyword evidence="18" id="KW-0548">Nucleotidyltransferase</keyword>
<evidence type="ECO:0000256" key="2">
    <source>
        <dbReference type="ARBA" id="ARBA00000711"/>
    </source>
</evidence>
<comment type="catalytic activity">
    <reaction evidence="3">
        <text>adenosylcob(III)inamide + GTP = adenosylcob(III)inamide phosphate + GDP + H(+)</text>
        <dbReference type="Rhea" id="RHEA:15765"/>
        <dbReference type="ChEBI" id="CHEBI:2480"/>
        <dbReference type="ChEBI" id="CHEBI:15378"/>
        <dbReference type="ChEBI" id="CHEBI:37565"/>
        <dbReference type="ChEBI" id="CHEBI:58189"/>
        <dbReference type="ChEBI" id="CHEBI:58502"/>
        <dbReference type="EC" id="2.7.1.156"/>
    </reaction>
</comment>
<protein>
    <recommendedName>
        <fullName evidence="16">Adenosylcobinamide kinase</fullName>
        <ecNumber evidence="8">2.7.1.156</ecNumber>
        <ecNumber evidence="9">2.7.7.62</ecNumber>
    </recommendedName>
    <alternativeName>
        <fullName evidence="17">Adenosylcobinamide-phosphate guanylyltransferase</fullName>
    </alternativeName>
</protein>
<comment type="catalytic activity">
    <reaction evidence="2">
        <text>adenosylcob(III)inamide phosphate + GTP + H(+) = adenosylcob(III)inamide-GDP + diphosphate</text>
        <dbReference type="Rhea" id="RHEA:22712"/>
        <dbReference type="ChEBI" id="CHEBI:15378"/>
        <dbReference type="ChEBI" id="CHEBI:33019"/>
        <dbReference type="ChEBI" id="CHEBI:37565"/>
        <dbReference type="ChEBI" id="CHEBI:58502"/>
        <dbReference type="ChEBI" id="CHEBI:60487"/>
        <dbReference type="EC" id="2.7.7.62"/>
    </reaction>
</comment>
<evidence type="ECO:0000256" key="16">
    <source>
        <dbReference type="ARBA" id="ARBA00029570"/>
    </source>
</evidence>
<evidence type="ECO:0000313" key="18">
    <source>
        <dbReference type="EMBL" id="MEP1060582.1"/>
    </source>
</evidence>
<dbReference type="PANTHER" id="PTHR34848">
    <property type="match status" value="1"/>
</dbReference>
<evidence type="ECO:0000256" key="13">
    <source>
        <dbReference type="ARBA" id="ARBA00022777"/>
    </source>
</evidence>
<dbReference type="PIRSF" id="PIRSF006135">
    <property type="entry name" value="CobU"/>
    <property type="match status" value="1"/>
</dbReference>
<dbReference type="EC" id="2.7.1.156" evidence="8"/>
<dbReference type="InterPro" id="IPR003203">
    <property type="entry name" value="CobU/CobP"/>
</dbReference>
<evidence type="ECO:0000256" key="11">
    <source>
        <dbReference type="ARBA" id="ARBA00022679"/>
    </source>
</evidence>
<reference evidence="18 19" key="1">
    <citation type="submission" date="2022-04" db="EMBL/GenBank/DDBJ databases">
        <title>Positive selection, recombination, and allopatry shape intraspecific diversity of widespread and dominant cyanobacteria.</title>
        <authorList>
            <person name="Wei J."/>
            <person name="Shu W."/>
            <person name="Hu C."/>
        </authorList>
    </citation>
    <scope>NUCLEOTIDE SEQUENCE [LARGE SCALE GENOMIC DNA]</scope>
    <source>
        <strain evidence="18 19">AS-A4</strain>
    </source>
</reference>
<evidence type="ECO:0000256" key="5">
    <source>
        <dbReference type="ARBA" id="ARBA00004692"/>
    </source>
</evidence>
<evidence type="ECO:0000256" key="9">
    <source>
        <dbReference type="ARBA" id="ARBA00012523"/>
    </source>
</evidence>
<comment type="catalytic activity">
    <reaction evidence="1">
        <text>adenosylcob(III)inamide + ATP = adenosylcob(III)inamide phosphate + ADP + H(+)</text>
        <dbReference type="Rhea" id="RHEA:15769"/>
        <dbReference type="ChEBI" id="CHEBI:2480"/>
        <dbReference type="ChEBI" id="CHEBI:15378"/>
        <dbReference type="ChEBI" id="CHEBI:30616"/>
        <dbReference type="ChEBI" id="CHEBI:58502"/>
        <dbReference type="ChEBI" id="CHEBI:456216"/>
        <dbReference type="EC" id="2.7.1.156"/>
    </reaction>
</comment>
<comment type="pathway">
    <text evidence="6">Cofactor biosynthesis; adenosylcobalamin biosynthesis; adenosylcobalamin from cob(II)yrinate a,c-diamide: step 5/7.</text>
</comment>
<keyword evidence="13 18" id="KW-0418">Kinase</keyword>
<dbReference type="EMBL" id="JAMPLM010000019">
    <property type="protein sequence ID" value="MEP1060582.1"/>
    <property type="molecule type" value="Genomic_DNA"/>
</dbReference>
<evidence type="ECO:0000256" key="12">
    <source>
        <dbReference type="ARBA" id="ARBA00022741"/>
    </source>
</evidence>
<keyword evidence="19" id="KW-1185">Reference proteome</keyword>
<proteinExistence type="inferred from homology"/>
<dbReference type="GO" id="GO:0043752">
    <property type="term" value="F:adenosylcobinamide kinase activity"/>
    <property type="evidence" value="ECO:0007669"/>
    <property type="project" value="UniProtKB-EC"/>
</dbReference>
<dbReference type="NCBIfam" id="NF004469">
    <property type="entry name" value="PRK05800.1"/>
    <property type="match status" value="1"/>
</dbReference>
<gene>
    <name evidence="18" type="primary">cobU</name>
    <name evidence="18" type="ORF">NDI38_19290</name>
</gene>
<dbReference type="Gene3D" id="3.40.50.300">
    <property type="entry name" value="P-loop containing nucleotide triphosphate hydrolases"/>
    <property type="match status" value="1"/>
</dbReference>
<evidence type="ECO:0000313" key="19">
    <source>
        <dbReference type="Proteomes" id="UP001476950"/>
    </source>
</evidence>
<keyword evidence="14" id="KW-0067">ATP-binding</keyword>
<comment type="similarity">
    <text evidence="7">Belongs to the CobU/CobP family.</text>
</comment>